<dbReference type="Gene3D" id="1.25.40.10">
    <property type="entry name" value="Tetratricopeptide repeat domain"/>
    <property type="match status" value="1"/>
</dbReference>
<evidence type="ECO:0000313" key="5">
    <source>
        <dbReference type="Proteomes" id="UP000239494"/>
    </source>
</evidence>
<dbReference type="InterPro" id="IPR011990">
    <property type="entry name" value="TPR-like_helical_dom_sf"/>
</dbReference>
<evidence type="ECO:0000256" key="1">
    <source>
        <dbReference type="ARBA" id="ARBA00022741"/>
    </source>
</evidence>
<evidence type="ECO:0000313" key="4">
    <source>
        <dbReference type="EMBL" id="PRY38870.1"/>
    </source>
</evidence>
<dbReference type="SUPFAM" id="SSF52540">
    <property type="entry name" value="P-loop containing nucleoside triphosphate hydrolases"/>
    <property type="match status" value="1"/>
</dbReference>
<accession>A0A2T0SZN1</accession>
<organism evidence="4 5">
    <name type="scientific">Umezawaea tangerina</name>
    <dbReference type="NCBI Taxonomy" id="84725"/>
    <lineage>
        <taxon>Bacteria</taxon>
        <taxon>Bacillati</taxon>
        <taxon>Actinomycetota</taxon>
        <taxon>Actinomycetes</taxon>
        <taxon>Pseudonocardiales</taxon>
        <taxon>Pseudonocardiaceae</taxon>
        <taxon>Umezawaea</taxon>
    </lineage>
</organism>
<evidence type="ECO:0000259" key="3">
    <source>
        <dbReference type="PROSITE" id="PS50043"/>
    </source>
</evidence>
<dbReference type="PANTHER" id="PTHR16305">
    <property type="entry name" value="TESTICULAR SOLUBLE ADENYLYL CYCLASE"/>
    <property type="match status" value="1"/>
</dbReference>
<dbReference type="SMART" id="SM00421">
    <property type="entry name" value="HTH_LUXR"/>
    <property type="match status" value="1"/>
</dbReference>
<dbReference type="PANTHER" id="PTHR16305:SF35">
    <property type="entry name" value="TRANSCRIPTIONAL ACTIVATOR DOMAIN"/>
    <property type="match status" value="1"/>
</dbReference>
<keyword evidence="1" id="KW-0547">Nucleotide-binding</keyword>
<dbReference type="GO" id="GO:0004016">
    <property type="term" value="F:adenylate cyclase activity"/>
    <property type="evidence" value="ECO:0007669"/>
    <property type="project" value="TreeGrafter"/>
</dbReference>
<dbReference type="PROSITE" id="PS00622">
    <property type="entry name" value="HTH_LUXR_1"/>
    <property type="match status" value="1"/>
</dbReference>
<dbReference type="PRINTS" id="PR00038">
    <property type="entry name" value="HTHLUXR"/>
</dbReference>
<dbReference type="InterPro" id="IPR016032">
    <property type="entry name" value="Sig_transdc_resp-reg_C-effctor"/>
</dbReference>
<dbReference type="PROSITE" id="PS50043">
    <property type="entry name" value="HTH_LUXR_2"/>
    <property type="match status" value="1"/>
</dbReference>
<dbReference type="InterPro" id="IPR041664">
    <property type="entry name" value="AAA_16"/>
</dbReference>
<dbReference type="Pfam" id="PF00196">
    <property type="entry name" value="GerE"/>
    <property type="match status" value="1"/>
</dbReference>
<dbReference type="GO" id="GO:0006355">
    <property type="term" value="P:regulation of DNA-templated transcription"/>
    <property type="evidence" value="ECO:0007669"/>
    <property type="project" value="InterPro"/>
</dbReference>
<keyword evidence="5" id="KW-1185">Reference proteome</keyword>
<dbReference type="RefSeq" id="WP_106190216.1">
    <property type="nucleotide sequence ID" value="NZ_PVTF01000008.1"/>
</dbReference>
<dbReference type="Gene3D" id="1.10.10.10">
    <property type="entry name" value="Winged helix-like DNA-binding domain superfamily/Winged helix DNA-binding domain"/>
    <property type="match status" value="1"/>
</dbReference>
<dbReference type="AlphaFoldDB" id="A0A2T0SZN1"/>
<proteinExistence type="predicted"/>
<name>A0A2T0SZN1_9PSEU</name>
<protein>
    <submittedName>
        <fullName evidence="4">Regulatory LuxR family protein</fullName>
    </submittedName>
</protein>
<dbReference type="EMBL" id="PVTF01000008">
    <property type="protein sequence ID" value="PRY38870.1"/>
    <property type="molecule type" value="Genomic_DNA"/>
</dbReference>
<dbReference type="InterPro" id="IPR036388">
    <property type="entry name" value="WH-like_DNA-bd_sf"/>
</dbReference>
<keyword evidence="2" id="KW-0067">ATP-binding</keyword>
<dbReference type="SUPFAM" id="SSF46894">
    <property type="entry name" value="C-terminal effector domain of the bipartite response regulators"/>
    <property type="match status" value="1"/>
</dbReference>
<comment type="caution">
    <text evidence="4">The sequence shown here is derived from an EMBL/GenBank/DDBJ whole genome shotgun (WGS) entry which is preliminary data.</text>
</comment>
<dbReference type="SUPFAM" id="SSF48452">
    <property type="entry name" value="TPR-like"/>
    <property type="match status" value="1"/>
</dbReference>
<dbReference type="OrthoDB" id="3656034at2"/>
<evidence type="ECO:0000256" key="2">
    <source>
        <dbReference type="ARBA" id="ARBA00022840"/>
    </source>
</evidence>
<dbReference type="InterPro" id="IPR000792">
    <property type="entry name" value="Tscrpt_reg_LuxR_C"/>
</dbReference>
<dbReference type="GO" id="GO:0005737">
    <property type="term" value="C:cytoplasm"/>
    <property type="evidence" value="ECO:0007669"/>
    <property type="project" value="TreeGrafter"/>
</dbReference>
<dbReference type="CDD" id="cd06170">
    <property type="entry name" value="LuxR_C_like"/>
    <property type="match status" value="1"/>
</dbReference>
<dbReference type="Pfam" id="PF13191">
    <property type="entry name" value="AAA_16"/>
    <property type="match status" value="1"/>
</dbReference>
<dbReference type="Proteomes" id="UP000239494">
    <property type="component" value="Unassembled WGS sequence"/>
</dbReference>
<sequence>MRTSASPSGPLVGRRQELRRVDELTGAARGGRGGVLVLRGEAGIGKSALLDHARRTSGFRVVHASGAEFETELPFAALHQLCVPVLEHLVDLPDRHREALRIAFGLDTGTPDLFRIGLATLELLAAAARDRPLLCVVDDAHWLDAESAKALAFLARRVAAEPVAVLFAVRSPCPAGGLDELPALDVEGLADADARALLAAAGHVTLDEQVRDRIMAEARGNPLALLELPRAGGFAPPDTSSAPTRIERGFRARLEDLDADARLLLTIASADPTGDPGLLWPAAARLGVEVATAGAAAASTGLVEFATRVRFCHPLARSAVYRAAEPHDRFAAHRVLAEVTDPVVDPDRRAWHRAQAGTGPDDDVAAELERSASRALSRGGVTAAAAFMERAAALSLDTTDRVERTLAAVRAHLDAGATDTAAALLTTVENAVLDELQHAAVDVLRGRIAFVRHNDGNGPMFMLRAGRRLEVLDPRRSRETYLDALEMALVVGRAGGVLDQVLAAVRSAADSGRSPDVLDALAVLAADGHRAAVPLLRRVLDGGESPMWTRRPALAVMIAGELWDPHTHAAIVEWLLKSGRESGSPLVLRLGLAQVVSSGVWTGDLDRAMAAVAEEEAIADAVGGPEVFYHRLQLAAVRGRRAEAVELFARATKAAAASGSGQLVANVHWASAVLHNGVADYPTALASARRATAHGDLFLAGGSLPELVEAAVRCGETGAAVEALESLTERTEAGGTTAGLGVAAYARGLVTGAEEHYREAVDLLEETPLVPYRARAHLLYGEWLRREGRRKDCRTHLRTAHELLSDIGMEAFARRAADELRATGEKVRGRSGDGYDQLTMQELFIARQVATGATSNEVAARLFLSPRTVDAHLRNIFRKLGITSRRQLRGRAELEG</sequence>
<gene>
    <name evidence="4" type="ORF">CLV43_108270</name>
</gene>
<dbReference type="GO" id="GO:0005524">
    <property type="term" value="F:ATP binding"/>
    <property type="evidence" value="ECO:0007669"/>
    <property type="project" value="UniProtKB-KW"/>
</dbReference>
<feature type="domain" description="HTH luxR-type" evidence="3">
    <location>
        <begin position="831"/>
        <end position="896"/>
    </location>
</feature>
<dbReference type="GO" id="GO:0003677">
    <property type="term" value="F:DNA binding"/>
    <property type="evidence" value="ECO:0007669"/>
    <property type="project" value="InterPro"/>
</dbReference>
<reference evidence="4 5" key="1">
    <citation type="submission" date="2018-03" db="EMBL/GenBank/DDBJ databases">
        <title>Genomic Encyclopedia of Archaeal and Bacterial Type Strains, Phase II (KMG-II): from individual species to whole genera.</title>
        <authorList>
            <person name="Goeker M."/>
        </authorList>
    </citation>
    <scope>NUCLEOTIDE SEQUENCE [LARGE SCALE GENOMIC DNA]</scope>
    <source>
        <strain evidence="4 5">DSM 44720</strain>
    </source>
</reference>
<dbReference type="InterPro" id="IPR027417">
    <property type="entry name" value="P-loop_NTPase"/>
</dbReference>